<proteinExistence type="predicted"/>
<accession>A0AAD7DHE8</accession>
<feature type="transmembrane region" description="Helical" evidence="1">
    <location>
        <begin position="25"/>
        <end position="43"/>
    </location>
</feature>
<gene>
    <name evidence="2" type="ORF">B0H17DRAFT_1201691</name>
</gene>
<keyword evidence="1" id="KW-1133">Transmembrane helix</keyword>
<protein>
    <submittedName>
        <fullName evidence="2">Uncharacterized protein</fullName>
    </submittedName>
</protein>
<dbReference type="AlphaFoldDB" id="A0AAD7DHE8"/>
<evidence type="ECO:0000313" key="2">
    <source>
        <dbReference type="EMBL" id="KAJ7690341.1"/>
    </source>
</evidence>
<organism evidence="2 3">
    <name type="scientific">Mycena rosella</name>
    <name type="common">Pink bonnet</name>
    <name type="synonym">Agaricus rosellus</name>
    <dbReference type="NCBI Taxonomy" id="1033263"/>
    <lineage>
        <taxon>Eukaryota</taxon>
        <taxon>Fungi</taxon>
        <taxon>Dikarya</taxon>
        <taxon>Basidiomycota</taxon>
        <taxon>Agaricomycotina</taxon>
        <taxon>Agaricomycetes</taxon>
        <taxon>Agaricomycetidae</taxon>
        <taxon>Agaricales</taxon>
        <taxon>Marasmiineae</taxon>
        <taxon>Mycenaceae</taxon>
        <taxon>Mycena</taxon>
    </lineage>
</organism>
<name>A0AAD7DHE8_MYCRO</name>
<evidence type="ECO:0000256" key="1">
    <source>
        <dbReference type="SAM" id="Phobius"/>
    </source>
</evidence>
<keyword evidence="1" id="KW-0472">Membrane</keyword>
<sequence length="178" mass="19964">MQDTTTTQIVASALLGSLALIPDNTLRYTTLGITVCLGVVYFVSLKRPSTQLGCLNEHIQETDETIRSAKSLCPREHLSLAEEGVRLLEATRSASMITCRMLETKRFTWKKYRLFSRDVAECAKNVKSIRTAVQLIVEAERQRKLAEDINETEGMLATILGHNTAWTRRITSSQSIAF</sequence>
<comment type="caution">
    <text evidence="2">The sequence shown here is derived from an EMBL/GenBank/DDBJ whole genome shotgun (WGS) entry which is preliminary data.</text>
</comment>
<keyword evidence="3" id="KW-1185">Reference proteome</keyword>
<reference evidence="2" key="1">
    <citation type="submission" date="2023-03" db="EMBL/GenBank/DDBJ databases">
        <title>Massive genome expansion in bonnet fungi (Mycena s.s.) driven by repeated elements and novel gene families across ecological guilds.</title>
        <authorList>
            <consortium name="Lawrence Berkeley National Laboratory"/>
            <person name="Harder C.B."/>
            <person name="Miyauchi S."/>
            <person name="Viragh M."/>
            <person name="Kuo A."/>
            <person name="Thoen E."/>
            <person name="Andreopoulos B."/>
            <person name="Lu D."/>
            <person name="Skrede I."/>
            <person name="Drula E."/>
            <person name="Henrissat B."/>
            <person name="Morin E."/>
            <person name="Kohler A."/>
            <person name="Barry K."/>
            <person name="LaButti K."/>
            <person name="Morin E."/>
            <person name="Salamov A."/>
            <person name="Lipzen A."/>
            <person name="Mereny Z."/>
            <person name="Hegedus B."/>
            <person name="Baldrian P."/>
            <person name="Stursova M."/>
            <person name="Weitz H."/>
            <person name="Taylor A."/>
            <person name="Grigoriev I.V."/>
            <person name="Nagy L.G."/>
            <person name="Martin F."/>
            <person name="Kauserud H."/>
        </authorList>
    </citation>
    <scope>NUCLEOTIDE SEQUENCE</scope>
    <source>
        <strain evidence="2">CBHHK067</strain>
    </source>
</reference>
<keyword evidence="1" id="KW-0812">Transmembrane</keyword>
<evidence type="ECO:0000313" key="3">
    <source>
        <dbReference type="Proteomes" id="UP001221757"/>
    </source>
</evidence>
<dbReference type="EMBL" id="JARKIE010000065">
    <property type="protein sequence ID" value="KAJ7690341.1"/>
    <property type="molecule type" value="Genomic_DNA"/>
</dbReference>
<dbReference type="Proteomes" id="UP001221757">
    <property type="component" value="Unassembled WGS sequence"/>
</dbReference>